<accession>A0A0V0QNH5</accession>
<proteinExistence type="predicted"/>
<dbReference type="EMBL" id="LDAU01000129">
    <property type="protein sequence ID" value="KRX03633.1"/>
    <property type="molecule type" value="Genomic_DNA"/>
</dbReference>
<keyword evidence="1" id="KW-0812">Transmembrane</keyword>
<keyword evidence="3" id="KW-1185">Reference proteome</keyword>
<gene>
    <name evidence="2" type="ORF">PPERSA_04185</name>
</gene>
<keyword evidence="1" id="KW-0472">Membrane</keyword>
<comment type="caution">
    <text evidence="2">The sequence shown here is derived from an EMBL/GenBank/DDBJ whole genome shotgun (WGS) entry which is preliminary data.</text>
</comment>
<keyword evidence="1" id="KW-1133">Transmembrane helix</keyword>
<evidence type="ECO:0000313" key="3">
    <source>
        <dbReference type="Proteomes" id="UP000054937"/>
    </source>
</evidence>
<reference evidence="2 3" key="1">
    <citation type="journal article" date="2015" name="Sci. Rep.">
        <title>Genome of the facultative scuticociliatosis pathogen Pseudocohnilembus persalinus provides insight into its virulence through horizontal gene transfer.</title>
        <authorList>
            <person name="Xiong J."/>
            <person name="Wang G."/>
            <person name="Cheng J."/>
            <person name="Tian M."/>
            <person name="Pan X."/>
            <person name="Warren A."/>
            <person name="Jiang C."/>
            <person name="Yuan D."/>
            <person name="Miao W."/>
        </authorList>
    </citation>
    <scope>NUCLEOTIDE SEQUENCE [LARGE SCALE GENOMIC DNA]</scope>
    <source>
        <strain evidence="2">36N120E</strain>
    </source>
</reference>
<sequence>MHNFLFLKKNFEFQIPNDFDKNYRLAIITKQDDFKSDPDIFIHDTVSHPTIEDIFRKYPSNFCFTYGPDFCYIPNKYLIPGKTIYITVYMQFIPCNFNMVVRKVESPSIFKMNNLYLLNIQDDDSDQSEIGVQSFTIQMPLKDTNPKEDLFKVVAYHKRQNYGHQISSDYQNNELTLQWSMGSDPKTDNYAKMKHMYNIENGVVFQIDSSMDEWVYGEKYTFVVTSQERDGIYIKTFFQNSKEIVQLNIDEQVLDINKNEIPEILQRNQIKTYKINNFNHIYNETFVQKQQLTTIINMHLYFGKVDMFIDCYDNQKNFTNSQFQNKGTGQKVMIISNGQIEGNCENLYITCQASFQSSINLEIGFQPEDLSQITMLPIKNGVKEYGYLKQDELMSFVLDLNRDKKFNVTILLNALKGNTDIYVKKCVGNFDCTFTASQLDEQKFESDENTIAYSQMEGNDIINFEHSEKTCFKQKQISGPNCYYAIIVYNKNYNNLVNQDSQQVINKDLQFELLVQLDKSRRYISENQILLDKLWYAQNSTYIFDIGSFENIKNIDFIVSPISAIFAKTETEYSLQILVERDEEQNNLHKHASQLINGIVLNSKLTPNQQEAYFDFILTNSENSLVQFQLLEYFKNSQLLFAVKNLTIQNQNEFLNETKDYEIVNKRFFVDIDRGNVNKQDNPDPIGFLGYRIMVQRKNQQRLNETIYFRFLAQDFDKFTKVQPGYQKDIIIQKFSKHMDEEQNNYGNTILKYSQSQHYNLVERRNYFEFYGNIDRKQLEELCPKQIMDKCNVYFAFQSVQQNQIRANNYKLTYLMLGINKNNYSQDIQLILNKNLIVPVLSKSENQTKYVFYYDFQEQIDYDVVLDIQGEKISSNIDFIFKQNHKALKQELKQISNSKNEKNANNTQIDTHINMELTSMKINKECKQFFSSGNSCFLGIILTSEAKNKIMNVQLAKSILNIDNRENQFIKGNVNIRTYKYYQLHLDDHTDFVSFQLSMINNGDANIIVYYHQSDDTYRPKQIQGQALCKNAPAGFQCKSSENKYTSDEVKFEPGLPGYYIIAIYGKSAGENIYDLLWTQQKSFKFLKEGKTNQLYATSENYSKYIYQVEQQDELLDLIFFSDFDLASNLEVKISVCDNDIYDENGRNNENFCDESNLKEFGQFMIFENQNLQFDQEELCSLKQWKGNCYIVLQFQSHAKENIKFSLLLAEQSEGLSKVILNPGQYVYNTIYQNQTQEYQLIFYDQNRQLDHFLNVNPIRGEMNIQIEPQSIGVVPVLGKSGKYYAQLTSQDFSTLNNSEEKQQLNSVTIKISGCTETYGCSYGIGISVEGQTVKLQPGLLYSVVEVYPDPKNPQVYRKFEHELQNKISNFPIYLGEGSPQVSVYMKNKQGSTYKQKIEYSVILQTGHVTQLQLYSRESQQRITKLKLNNEDPDIYVINSQIEGTVLIDLQECSGGFTMQAGSQLVSDFKKQNQIILNVQPNKTYYVQVKTDTTSFEISENEEQIQMGTYSIRALFYDNLNNDQIPGNYFIAGNINLISLDSKQMTLQFTLPKVKNNSIQYDLSKIQAQIILTDGTKEQCKKAQQCQFNAFQKFQNIARRRNLEFTSDLQKAEKYIIDQQKYNQLNVQLQNLEIYKKAEKNQQNNEEQVYEYSIKLKDIANKIQLNKIDKIFATMTFIIPPFATKNFPVKNYYDIDVYYDILKIDLSQEIIKDHQSIKQDLNGNKSLFGSYYVQMLLYVILILFLAFLAYKVIRRFMAQKKLKKQSGILNLTNEQEPEHYQNSAEIQIE</sequence>
<evidence type="ECO:0000313" key="2">
    <source>
        <dbReference type="EMBL" id="KRX03633.1"/>
    </source>
</evidence>
<dbReference type="InParanoid" id="A0A0V0QNH5"/>
<dbReference type="Proteomes" id="UP000054937">
    <property type="component" value="Unassembled WGS sequence"/>
</dbReference>
<organism evidence="2 3">
    <name type="scientific">Pseudocohnilembus persalinus</name>
    <name type="common">Ciliate</name>
    <dbReference type="NCBI Taxonomy" id="266149"/>
    <lineage>
        <taxon>Eukaryota</taxon>
        <taxon>Sar</taxon>
        <taxon>Alveolata</taxon>
        <taxon>Ciliophora</taxon>
        <taxon>Intramacronucleata</taxon>
        <taxon>Oligohymenophorea</taxon>
        <taxon>Scuticociliatia</taxon>
        <taxon>Philasterida</taxon>
        <taxon>Pseudocohnilembidae</taxon>
        <taxon>Pseudocohnilembus</taxon>
    </lineage>
</organism>
<protein>
    <recommendedName>
        <fullName evidence="4">Transmembrane protein</fullName>
    </recommendedName>
</protein>
<name>A0A0V0QNH5_PSEPJ</name>
<feature type="transmembrane region" description="Helical" evidence="1">
    <location>
        <begin position="1731"/>
        <end position="1753"/>
    </location>
</feature>
<evidence type="ECO:0008006" key="4">
    <source>
        <dbReference type="Google" id="ProtNLM"/>
    </source>
</evidence>
<dbReference type="OrthoDB" id="300119at2759"/>
<evidence type="ECO:0000256" key="1">
    <source>
        <dbReference type="SAM" id="Phobius"/>
    </source>
</evidence>